<evidence type="ECO:0000256" key="2">
    <source>
        <dbReference type="SAM" id="Phobius"/>
    </source>
</evidence>
<proteinExistence type="predicted"/>
<evidence type="ECO:0000313" key="4">
    <source>
        <dbReference type="Proteomes" id="UP001583172"/>
    </source>
</evidence>
<evidence type="ECO:0000256" key="1">
    <source>
        <dbReference type="SAM" id="MobiDB-lite"/>
    </source>
</evidence>
<sequence>MSRPHDGGMGSDPEVVPVYPPAPEYSASPPRMDSAKPEPYSNLEPTPVSGLEPAMPHQWLHPPAQPPPPGLSKGMYGGPTTWSATSDLPPGAVTTATAGPGYPPHGESQPGLEVVRGPEERRILGLTVRKFWIVVCILVLILAAGIAGGVAGGMAAQRQSNSSSSAAATNAAAGDDDPPSETATSSSSPSPTIDTNSADPAASPPTRTTSSVRGGASPAPTDDGCPDIDDSTYQPRDAFGNAAPLKALGGKAQQFVVRCDTNWPSGAKYGNPGIQDIMKLYLPSLEACIDACAVYNQKYEANLAEGFGETAAGLCRAVTVVKAAGEYCYLKNGTGKVNNYGRPEQFASAELLFDEFKQG</sequence>
<organism evidence="3 4">
    <name type="scientific">Humicola insolens</name>
    <name type="common">Soft-rot fungus</name>
    <dbReference type="NCBI Taxonomy" id="85995"/>
    <lineage>
        <taxon>Eukaryota</taxon>
        <taxon>Fungi</taxon>
        <taxon>Dikarya</taxon>
        <taxon>Ascomycota</taxon>
        <taxon>Pezizomycotina</taxon>
        <taxon>Sordariomycetes</taxon>
        <taxon>Sordariomycetidae</taxon>
        <taxon>Sordariales</taxon>
        <taxon>Chaetomiaceae</taxon>
        <taxon>Mycothermus</taxon>
    </lineage>
</organism>
<feature type="compositionally biased region" description="Low complexity" evidence="1">
    <location>
        <begin position="180"/>
        <end position="197"/>
    </location>
</feature>
<dbReference type="Proteomes" id="UP001583172">
    <property type="component" value="Unassembled WGS sequence"/>
</dbReference>
<keyword evidence="2" id="KW-1133">Transmembrane helix</keyword>
<feature type="region of interest" description="Disordered" evidence="1">
    <location>
        <begin position="1"/>
        <end position="113"/>
    </location>
</feature>
<accession>A0ABR3VRS7</accession>
<comment type="caution">
    <text evidence="3">The sequence shown here is derived from an EMBL/GenBank/DDBJ whole genome shotgun (WGS) entry which is preliminary data.</text>
</comment>
<dbReference type="EMBL" id="JAZGSY010000001">
    <property type="protein sequence ID" value="KAL1844366.1"/>
    <property type="molecule type" value="Genomic_DNA"/>
</dbReference>
<name>A0ABR3VRS7_HUMIN</name>
<keyword evidence="4" id="KW-1185">Reference proteome</keyword>
<protein>
    <submittedName>
        <fullName evidence="3">Uncharacterized protein</fullName>
    </submittedName>
</protein>
<reference evidence="3 4" key="1">
    <citation type="journal article" date="2024" name="Commun. Biol.">
        <title>Comparative genomic analysis of thermophilic fungi reveals convergent evolutionary adaptations and gene losses.</title>
        <authorList>
            <person name="Steindorff A.S."/>
            <person name="Aguilar-Pontes M.V."/>
            <person name="Robinson A.J."/>
            <person name="Andreopoulos B."/>
            <person name="LaButti K."/>
            <person name="Kuo A."/>
            <person name="Mondo S."/>
            <person name="Riley R."/>
            <person name="Otillar R."/>
            <person name="Haridas S."/>
            <person name="Lipzen A."/>
            <person name="Grimwood J."/>
            <person name="Schmutz J."/>
            <person name="Clum A."/>
            <person name="Reid I.D."/>
            <person name="Moisan M.C."/>
            <person name="Butler G."/>
            <person name="Nguyen T.T.M."/>
            <person name="Dewar K."/>
            <person name="Conant G."/>
            <person name="Drula E."/>
            <person name="Henrissat B."/>
            <person name="Hansel C."/>
            <person name="Singer S."/>
            <person name="Hutchinson M.I."/>
            <person name="de Vries R.P."/>
            <person name="Natvig D.O."/>
            <person name="Powell A.J."/>
            <person name="Tsang A."/>
            <person name="Grigoriev I.V."/>
        </authorList>
    </citation>
    <scope>NUCLEOTIDE SEQUENCE [LARGE SCALE GENOMIC DNA]</scope>
    <source>
        <strain evidence="3 4">CBS 620.91</strain>
    </source>
</reference>
<keyword evidence="2" id="KW-0812">Transmembrane</keyword>
<gene>
    <name evidence="3" type="ORF">VTJ49DRAFT_45</name>
</gene>
<feature type="region of interest" description="Disordered" evidence="1">
    <location>
        <begin position="165"/>
        <end position="233"/>
    </location>
</feature>
<feature type="transmembrane region" description="Helical" evidence="2">
    <location>
        <begin position="131"/>
        <end position="155"/>
    </location>
</feature>
<evidence type="ECO:0000313" key="3">
    <source>
        <dbReference type="EMBL" id="KAL1844366.1"/>
    </source>
</evidence>
<keyword evidence="2" id="KW-0472">Membrane</keyword>